<feature type="compositionally biased region" description="Basic residues" evidence="1">
    <location>
        <begin position="1"/>
        <end position="10"/>
    </location>
</feature>
<name>A0A6J4QMM2_9PSEU</name>
<evidence type="ECO:0000256" key="1">
    <source>
        <dbReference type="SAM" id="MobiDB-lite"/>
    </source>
</evidence>
<feature type="region of interest" description="Disordered" evidence="1">
    <location>
        <begin position="1"/>
        <end position="34"/>
    </location>
</feature>
<protein>
    <submittedName>
        <fullName evidence="2">Uncharacterized protein</fullName>
    </submittedName>
</protein>
<proteinExistence type="predicted"/>
<dbReference type="EMBL" id="CADCUS010000580">
    <property type="protein sequence ID" value="CAA9444256.1"/>
    <property type="molecule type" value="Genomic_DNA"/>
</dbReference>
<sequence length="34" mass="3832">CWRGRTRRCRPGSWSAPGGRSWRRGPSRAGAPSY</sequence>
<organism evidence="2">
    <name type="scientific">uncultured Pseudonocardia sp</name>
    <dbReference type="NCBI Taxonomy" id="211455"/>
    <lineage>
        <taxon>Bacteria</taxon>
        <taxon>Bacillati</taxon>
        <taxon>Actinomycetota</taxon>
        <taxon>Actinomycetes</taxon>
        <taxon>Pseudonocardiales</taxon>
        <taxon>Pseudonocardiaceae</taxon>
        <taxon>Pseudonocardia</taxon>
        <taxon>environmental samples</taxon>
    </lineage>
</organism>
<gene>
    <name evidence="2" type="ORF">AVDCRST_MAG66-4282</name>
</gene>
<feature type="compositionally biased region" description="Low complexity" evidence="1">
    <location>
        <begin position="11"/>
        <end position="20"/>
    </location>
</feature>
<reference evidence="2" key="1">
    <citation type="submission" date="2020-02" db="EMBL/GenBank/DDBJ databases">
        <authorList>
            <person name="Meier V. D."/>
        </authorList>
    </citation>
    <scope>NUCLEOTIDE SEQUENCE</scope>
    <source>
        <strain evidence="2">AVDCRST_MAG66</strain>
    </source>
</reference>
<feature type="non-terminal residue" evidence="2">
    <location>
        <position position="1"/>
    </location>
</feature>
<evidence type="ECO:0000313" key="2">
    <source>
        <dbReference type="EMBL" id="CAA9444256.1"/>
    </source>
</evidence>
<feature type="non-terminal residue" evidence="2">
    <location>
        <position position="34"/>
    </location>
</feature>
<dbReference type="AlphaFoldDB" id="A0A6J4QMM2"/>
<accession>A0A6J4QMM2</accession>